<organism evidence="1 2">
    <name type="scientific">Singulisphaera acidiphila (strain ATCC BAA-1392 / DSM 18658 / VKM B-2454 / MOB10)</name>
    <dbReference type="NCBI Taxonomy" id="886293"/>
    <lineage>
        <taxon>Bacteria</taxon>
        <taxon>Pseudomonadati</taxon>
        <taxon>Planctomycetota</taxon>
        <taxon>Planctomycetia</taxon>
        <taxon>Isosphaerales</taxon>
        <taxon>Isosphaeraceae</taxon>
        <taxon>Singulisphaera</taxon>
    </lineage>
</organism>
<name>L0D753_SINAD</name>
<evidence type="ECO:0000313" key="2">
    <source>
        <dbReference type="Proteomes" id="UP000010798"/>
    </source>
</evidence>
<evidence type="ECO:0000313" key="1">
    <source>
        <dbReference type="EMBL" id="AGA25072.1"/>
    </source>
</evidence>
<accession>L0D753</accession>
<sequence length="38" mass="4309">MEREEAGWLSARLALLIFLTNKHDEAGGLLRIIRSLKS</sequence>
<proteinExistence type="predicted"/>
<dbReference type="Proteomes" id="UP000010798">
    <property type="component" value="Chromosome"/>
</dbReference>
<protein>
    <submittedName>
        <fullName evidence="1">Uncharacterized protein</fullName>
    </submittedName>
</protein>
<keyword evidence="2" id="KW-1185">Reference proteome</keyword>
<dbReference type="EMBL" id="CP003364">
    <property type="protein sequence ID" value="AGA25072.1"/>
    <property type="molecule type" value="Genomic_DNA"/>
</dbReference>
<dbReference type="KEGG" id="saci:Sinac_0657"/>
<reference evidence="1 2" key="1">
    <citation type="submission" date="2012-02" db="EMBL/GenBank/DDBJ databases">
        <title>Complete sequence of chromosome of Singulisphaera acidiphila DSM 18658.</title>
        <authorList>
            <consortium name="US DOE Joint Genome Institute (JGI-PGF)"/>
            <person name="Lucas S."/>
            <person name="Copeland A."/>
            <person name="Lapidus A."/>
            <person name="Glavina del Rio T."/>
            <person name="Dalin E."/>
            <person name="Tice H."/>
            <person name="Bruce D."/>
            <person name="Goodwin L."/>
            <person name="Pitluck S."/>
            <person name="Peters L."/>
            <person name="Ovchinnikova G."/>
            <person name="Chertkov O."/>
            <person name="Kyrpides N."/>
            <person name="Mavromatis K."/>
            <person name="Ivanova N."/>
            <person name="Brettin T."/>
            <person name="Detter J.C."/>
            <person name="Han C."/>
            <person name="Larimer F."/>
            <person name="Land M."/>
            <person name="Hauser L."/>
            <person name="Markowitz V."/>
            <person name="Cheng J.-F."/>
            <person name="Hugenholtz P."/>
            <person name="Woyke T."/>
            <person name="Wu D."/>
            <person name="Tindall B."/>
            <person name="Pomrenke H."/>
            <person name="Brambilla E."/>
            <person name="Klenk H.-P."/>
            <person name="Eisen J.A."/>
        </authorList>
    </citation>
    <scope>NUCLEOTIDE SEQUENCE [LARGE SCALE GENOMIC DNA]</scope>
    <source>
        <strain evidence="2">ATCC BAA-1392 / DSM 18658 / VKM B-2454 / MOB10</strain>
    </source>
</reference>
<gene>
    <name evidence="1" type="ordered locus">Sinac_0657</name>
</gene>
<dbReference type="HOGENOM" id="CLU_3333046_0_0_0"/>
<dbReference type="AlphaFoldDB" id="L0D753"/>